<dbReference type="SUPFAM" id="SSF49373">
    <property type="entry name" value="Invasin/intimin cell-adhesion fragments"/>
    <property type="match status" value="1"/>
</dbReference>
<dbReference type="RefSeq" id="WP_138854046.1">
    <property type="nucleotide sequence ID" value="NZ_CP040710.1"/>
</dbReference>
<dbReference type="AlphaFoldDB" id="A0A5B7SWJ6"/>
<accession>A0A5B7SWJ6</accession>
<protein>
    <recommendedName>
        <fullName evidence="2">BIG2 domain-containing protein</fullName>
    </recommendedName>
</protein>
<dbReference type="Gene3D" id="2.60.40.1080">
    <property type="match status" value="1"/>
</dbReference>
<keyword evidence="1" id="KW-0732">Signal</keyword>
<sequence>MIFSKPNKKTYISVLTLLLVVITNSCKNNDDTPIVTDIQLNETELTMNVGDEVSLQVTTDTYDNAIIWRSSNENIATVNDQGLVTIMAGGTVAITATVDQAQAICIINSNPDVFIIQREVEDEIPVFWKNGEKTSMGNEIDKILNSIFVYKEDVYVTGEDWFSDGSGYLWKNGEVQNLPPSSGKINELKSFFKDDEGNEYMCAEIITDNNDKIPVYWANGVESLMETTPPSSILFTNGSIDIYGMYVGNGDVYIIGNQRVGSDENLATLWKNGIIQPFTGDVATFDFGSVHVKDGDVFVAGYARLSNTETVAKYWKNGTPVDLFSDTNPAFAEAISVADNGDVYVVGVQFLAGQAQAVYWKNEERILLHDGPRESSASDIFIFGDDIYITGYGPERNGDAYFAYWKNGTPVTIPSREFRGGSWSLFVR</sequence>
<feature type="signal peptide" evidence="1">
    <location>
        <begin position="1"/>
        <end position="27"/>
    </location>
</feature>
<dbReference type="EMBL" id="CP040710">
    <property type="protein sequence ID" value="QCX01709.1"/>
    <property type="molecule type" value="Genomic_DNA"/>
</dbReference>
<dbReference type="Proteomes" id="UP000310017">
    <property type="component" value="Chromosome"/>
</dbReference>
<evidence type="ECO:0000313" key="4">
    <source>
        <dbReference type="Proteomes" id="UP000310017"/>
    </source>
</evidence>
<proteinExistence type="predicted"/>
<dbReference type="SMART" id="SM00635">
    <property type="entry name" value="BID_2"/>
    <property type="match status" value="1"/>
</dbReference>
<name>A0A5B7SWJ6_9FLAO</name>
<feature type="chain" id="PRO_5022870421" description="BIG2 domain-containing protein" evidence="1">
    <location>
        <begin position="28"/>
        <end position="428"/>
    </location>
</feature>
<dbReference type="Pfam" id="PF02368">
    <property type="entry name" value="Big_2"/>
    <property type="match status" value="1"/>
</dbReference>
<keyword evidence="4" id="KW-1185">Reference proteome</keyword>
<reference evidence="3 4" key="1">
    <citation type="submission" date="2019-05" db="EMBL/GenBank/DDBJ databases">
        <title>Genome sequencing of F202Z8.</title>
        <authorList>
            <person name="Kwon Y.M."/>
        </authorList>
    </citation>
    <scope>NUCLEOTIDE SEQUENCE [LARGE SCALE GENOMIC DNA]</scope>
    <source>
        <strain evidence="3 4">F202Z8</strain>
    </source>
</reference>
<dbReference type="InterPro" id="IPR003343">
    <property type="entry name" value="Big_2"/>
</dbReference>
<feature type="domain" description="BIG2" evidence="2">
    <location>
        <begin position="34"/>
        <end position="108"/>
    </location>
</feature>
<dbReference type="InterPro" id="IPR008964">
    <property type="entry name" value="Invasin/intimin_cell_adhesion"/>
</dbReference>
<dbReference type="KEGG" id="asag:FGM00_16905"/>
<dbReference type="OrthoDB" id="708305at2"/>
<evidence type="ECO:0000259" key="2">
    <source>
        <dbReference type="SMART" id="SM00635"/>
    </source>
</evidence>
<evidence type="ECO:0000313" key="3">
    <source>
        <dbReference type="EMBL" id="QCX01709.1"/>
    </source>
</evidence>
<gene>
    <name evidence="3" type="ORF">FGM00_16905</name>
</gene>
<organism evidence="3 4">
    <name type="scientific">Aggregatimonas sangjinii</name>
    <dbReference type="NCBI Taxonomy" id="2583587"/>
    <lineage>
        <taxon>Bacteria</taxon>
        <taxon>Pseudomonadati</taxon>
        <taxon>Bacteroidota</taxon>
        <taxon>Flavobacteriia</taxon>
        <taxon>Flavobacteriales</taxon>
        <taxon>Flavobacteriaceae</taxon>
        <taxon>Aggregatimonas</taxon>
    </lineage>
</organism>
<evidence type="ECO:0000256" key="1">
    <source>
        <dbReference type="SAM" id="SignalP"/>
    </source>
</evidence>